<dbReference type="NCBIfam" id="TIGR00099">
    <property type="entry name" value="Cof-subfamily"/>
    <property type="match status" value="1"/>
</dbReference>
<dbReference type="Pfam" id="PF08282">
    <property type="entry name" value="Hydrolase_3"/>
    <property type="match status" value="1"/>
</dbReference>
<dbReference type="InterPro" id="IPR023214">
    <property type="entry name" value="HAD_sf"/>
</dbReference>
<dbReference type="PANTHER" id="PTHR10000:SF8">
    <property type="entry name" value="HAD SUPERFAMILY HYDROLASE-LIKE, TYPE 3"/>
    <property type="match status" value="1"/>
</dbReference>
<dbReference type="RefSeq" id="WP_004810361.1">
    <property type="nucleotide sequence ID" value="NZ_JH165054.1"/>
</dbReference>
<dbReference type="InterPro" id="IPR036412">
    <property type="entry name" value="HAD-like_sf"/>
</dbReference>
<dbReference type="SFLD" id="SFLDS00003">
    <property type="entry name" value="Haloacid_Dehalogenase"/>
    <property type="match status" value="1"/>
</dbReference>
<gene>
    <name evidence="1" type="ORF">HMPREF9153_1269</name>
</gene>
<dbReference type="Gene3D" id="3.40.50.1000">
    <property type="entry name" value="HAD superfamily/HAD-like"/>
    <property type="match status" value="1"/>
</dbReference>
<dbReference type="InterPro" id="IPR000150">
    <property type="entry name" value="Cof"/>
</dbReference>
<comment type="caution">
    <text evidence="1">The sequence shown here is derived from an EMBL/GenBank/DDBJ whole genome shotgun (WGS) entry which is preliminary data.</text>
</comment>
<dbReference type="Gene3D" id="3.30.1240.10">
    <property type="match status" value="1"/>
</dbReference>
<dbReference type="GO" id="GO:0005829">
    <property type="term" value="C:cytosol"/>
    <property type="evidence" value="ECO:0007669"/>
    <property type="project" value="TreeGrafter"/>
</dbReference>
<dbReference type="GO" id="GO:0016791">
    <property type="term" value="F:phosphatase activity"/>
    <property type="evidence" value="ECO:0007669"/>
    <property type="project" value="UniProtKB-ARBA"/>
</dbReference>
<keyword evidence="2" id="KW-1185">Reference proteome</keyword>
<dbReference type="CDD" id="cd07516">
    <property type="entry name" value="HAD_Pase"/>
    <property type="match status" value="1"/>
</dbReference>
<dbReference type="SUPFAM" id="SSF56784">
    <property type="entry name" value="HAD-like"/>
    <property type="match status" value="1"/>
</dbReference>
<dbReference type="EMBL" id="AGBA01000013">
    <property type="protein sequence ID" value="EGY77726.1"/>
    <property type="molecule type" value="Genomic_DNA"/>
</dbReference>
<dbReference type="AlphaFoldDB" id="G4CXL2"/>
<dbReference type="Proteomes" id="UP000005332">
    <property type="component" value="Unassembled WGS sequence"/>
</dbReference>
<reference evidence="1 2" key="1">
    <citation type="submission" date="2011-06" db="EMBL/GenBank/DDBJ databases">
        <authorList>
            <person name="Muzny D."/>
            <person name="Qin X."/>
            <person name="Deng J."/>
            <person name="Jiang H."/>
            <person name="Liu Y."/>
            <person name="Qu J."/>
            <person name="Song X.-Z."/>
            <person name="Zhang L."/>
            <person name="Thornton R."/>
            <person name="Coyle M."/>
            <person name="Francisco L."/>
            <person name="Jackson L."/>
            <person name="Javaid M."/>
            <person name="Korchina V."/>
            <person name="Kovar C."/>
            <person name="Mata R."/>
            <person name="Mathew T."/>
            <person name="Ngo R."/>
            <person name="Nguyen L."/>
            <person name="Nguyen N."/>
            <person name="Okwuonu G."/>
            <person name="Ongeri F."/>
            <person name="Pham C."/>
            <person name="Simmons D."/>
            <person name="Wilczek-Boney K."/>
            <person name="Hale W."/>
            <person name="Jakkamsetti A."/>
            <person name="Pham P."/>
            <person name="Ruth R."/>
            <person name="San Lucas F."/>
            <person name="Warren J."/>
            <person name="Zhang J."/>
            <person name="Zhao Z."/>
            <person name="Zhou C."/>
            <person name="Zhu D."/>
            <person name="Lee S."/>
            <person name="Bess C."/>
            <person name="Blankenburg K."/>
            <person name="Forbes L."/>
            <person name="Fu Q."/>
            <person name="Gubbala S."/>
            <person name="Hirani K."/>
            <person name="Jayaseelan J.C."/>
            <person name="Lara F."/>
            <person name="Munidasa M."/>
            <person name="Palculict T."/>
            <person name="Patil S."/>
            <person name="Pu L.-L."/>
            <person name="Saada N."/>
            <person name="Tang L."/>
            <person name="Weissenberger G."/>
            <person name="Zhu Y."/>
            <person name="Hemphill L."/>
            <person name="Shang Y."/>
            <person name="Youmans B."/>
            <person name="Ayvaz T."/>
            <person name="Ross M."/>
            <person name="Santibanez J."/>
            <person name="Aqrawi P."/>
            <person name="Gross S."/>
            <person name="Joshi V."/>
            <person name="Fowler G."/>
            <person name="Nazareth L."/>
            <person name="Reid J."/>
            <person name="Worley K."/>
            <person name="Petrosino J."/>
            <person name="Highlander S."/>
            <person name="Gibbs R."/>
        </authorList>
    </citation>
    <scope>NUCLEOTIDE SEQUENCE [LARGE SCALE GENOMIC DNA]</scope>
    <source>
        <strain evidence="1 2">ATCC 25577</strain>
    </source>
</reference>
<keyword evidence="1" id="KW-0378">Hydrolase</keyword>
<dbReference type="PROSITE" id="PS01228">
    <property type="entry name" value="COF_1"/>
    <property type="match status" value="1"/>
</dbReference>
<sequence length="283" mass="30462">MLIATDLDGTLLTPEGTISPRTRDAIRAAERVGVPVVPVTARQIYGIEKWRDDLGRWALCSNGAICWDLQAHTVLFRQLMSAAVANEFAHRLLAAAPGIRFLTIKDDGLTFASQRGYAGLTTFADHSRDPSDMPALDLDEVLDGDCLKMVARHPSLPIEELAARAAGVGMTDEVHVTTSGKPMLEISAKGVTKDSGLAMLCDHLGIDQRDTVAFGDGANDVEMLEWAGDSYAMANAVPVAVEAARHRAPSNAEDGVAKVVEELLAVREQGDERFDARNGSWRA</sequence>
<evidence type="ECO:0000313" key="2">
    <source>
        <dbReference type="Proteomes" id="UP000005332"/>
    </source>
</evidence>
<dbReference type="SFLD" id="SFLDG01140">
    <property type="entry name" value="C2.B:_Phosphomannomutase_and_P"/>
    <property type="match status" value="1"/>
</dbReference>
<dbReference type="PANTHER" id="PTHR10000">
    <property type="entry name" value="PHOSPHOSERINE PHOSPHATASE"/>
    <property type="match status" value="1"/>
</dbReference>
<dbReference type="PROSITE" id="PS01229">
    <property type="entry name" value="COF_2"/>
    <property type="match status" value="1"/>
</dbReference>
<protein>
    <submittedName>
        <fullName evidence="1">Hydrolase</fullName>
    </submittedName>
</protein>
<evidence type="ECO:0000313" key="1">
    <source>
        <dbReference type="EMBL" id="EGY77726.1"/>
    </source>
</evidence>
<dbReference type="PATRIC" id="fig|997355.3.peg.1252"/>
<proteinExistence type="predicted"/>
<organism evidence="1 2">
    <name type="scientific">Cutibacterium avidum ATCC 25577</name>
    <dbReference type="NCBI Taxonomy" id="997355"/>
    <lineage>
        <taxon>Bacteria</taxon>
        <taxon>Bacillati</taxon>
        <taxon>Actinomycetota</taxon>
        <taxon>Actinomycetes</taxon>
        <taxon>Propionibacteriales</taxon>
        <taxon>Propionibacteriaceae</taxon>
        <taxon>Cutibacterium</taxon>
    </lineage>
</organism>
<dbReference type="HOGENOM" id="CLU_044146_0_0_11"/>
<dbReference type="NCBIfam" id="TIGR01484">
    <property type="entry name" value="HAD-SF-IIB"/>
    <property type="match status" value="1"/>
</dbReference>
<name>G4CXL2_9ACTN</name>
<dbReference type="InterPro" id="IPR006379">
    <property type="entry name" value="HAD-SF_hydro_IIB"/>
</dbReference>
<dbReference type="GO" id="GO:0000287">
    <property type="term" value="F:magnesium ion binding"/>
    <property type="evidence" value="ECO:0007669"/>
    <property type="project" value="TreeGrafter"/>
</dbReference>
<accession>G4CXL2</accession>